<sequence length="1276" mass="144045">MTFNRMGKTAPSLPSLLLAEAKRMIFGSRSARSDKHILRIRYGLDGKTSSIPTASVQKPPSVQLDLSRALTDQHRECCPKGLVISADRQWLAVTDNLGRVLLVDARRERVVRIWKGYRDAELAFYELTDRSASTTRDTRCLLIHAPHRRMLELFRLVHGPCLSTWDVDEPARLIPGCHQIIGDFYPTYGLDRLRGIYQVFLLDSRGVLYTLRLSTALCLAETDSEAALNYHEYQVLQACYACLEQLHILGPAAVSTQLLEHFARFKSATWFERAIRNVCLPTETFVDFIGDCITFLSDRVSDPNVVQLREFRRLLAQLNKMHSVMLFYQSAASNIENSMHGEPVQTDISELSSDTYAGAWFTDAESVADLLNWDVDDATRCLSVYAICSRILLPSSHMRLSKPVDVRTFRDCFKYTVDDNLLKSNPQNLADSVSVEICPDDSTSRSSKIGAVIFAPYLLMKQSFKDLIELISLNVLSPTILLYALTCYILHRDTFRRIPNLIRRVHQLYAFLLVQFFESDVTSSPPAPLDCSNRTEAVQSAEPLSGESASMHNSFWRMWQKLHDFVVTSSQLSSAYLLSLVFRSLLYQAWESVDRDANLLRGWIACAQQHTFDTTSCTQGDFLGVSQPDALIEAHHSRGSSPLFVAQTDNNPSVPLKPVGRQPPRSLVSLSTLNTLIEQWHDTCTRLEDLFILGLLVQLPASELSRGEQEKDVVKEPQVFPITLRRVLTCGRACLTELFSAWLVHWHLQPDELISFYQNMCKSADSCTTPSDCTELALSKPFGLVKTLFPLVYKRLPFTLELDVVVASVCWIHYQRWLNDAKSMIHLQHCIEFLRRLSSAGVTIAQGLCSLMWKGGIGRLFDHCFTAVCGTSQGRFTPAAVRSVKEQSIIVMRFFSVFSHALQKSEAVPVFSVEREWSGLANSYTFSGEDGLHSRTRSDHQAEEPFSPSSEWIARSVSHSDFMINLSHSLIAEVAVNCHPVPDPKLVALWEQSAIVVAALSTFSLLRKRSRPSRAGTEFYSIQDFFPISDARSLFANTVPDWATQPTSFESDSGLDNRRRLFITWLIDRAVRSYGKSSDAHLVDRSSRSVSPSEDFLKPTSSMPHQNPGRHASSALDVYAMFTTSAATLARHWGLPRDTVLVQHVVALFEANLDDQAELYLSQVEDTGSLATRLLIVVGRRVAWYCFGAHNPEIVSYQLRWRACVPFDLESWLRGLQPESVSNSFREITNDLEFATEFNRLICLIDYIIDRIPSHASQIRMAESLRDAIYAMHEID</sequence>
<dbReference type="InterPro" id="IPR032839">
    <property type="entry name" value="RAB3GAP_N"/>
</dbReference>
<feature type="domain" description="Rab3GAP regulatory subunit C-terminal" evidence="7">
    <location>
        <begin position="1119"/>
        <end position="1231"/>
    </location>
</feature>
<evidence type="ECO:0000256" key="3">
    <source>
        <dbReference type="ARBA" id="ARBA00022468"/>
    </source>
</evidence>
<dbReference type="PANTHER" id="PTHR12472">
    <property type="entry name" value="RAB3-GAP REGULATORY DOMAIN"/>
    <property type="match status" value="1"/>
</dbReference>
<reference evidence="8 9" key="1">
    <citation type="submission" date="2019-04" db="EMBL/GenBank/DDBJ databases">
        <title>Annotation for the trematode Fasciola gigantica.</title>
        <authorList>
            <person name="Choi Y.-J."/>
        </authorList>
    </citation>
    <scope>NUCLEOTIDE SEQUENCE [LARGE SCALE GENOMIC DNA]</scope>
    <source>
        <strain evidence="8">Uganda_cow_1</strain>
    </source>
</reference>
<proteinExistence type="inferred from homology"/>
<evidence type="ECO:0000256" key="1">
    <source>
        <dbReference type="ARBA" id="ARBA00004496"/>
    </source>
</evidence>
<dbReference type="EMBL" id="SUNJ01003290">
    <property type="protein sequence ID" value="TPP65374.1"/>
    <property type="molecule type" value="Genomic_DNA"/>
</dbReference>
<dbReference type="Pfam" id="PF14656">
    <property type="entry name" value="RAB3GAP2_C"/>
    <property type="match status" value="2"/>
</dbReference>
<evidence type="ECO:0000256" key="5">
    <source>
        <dbReference type="SAM" id="MobiDB-lite"/>
    </source>
</evidence>
<comment type="subcellular location">
    <subcellularLocation>
        <location evidence="1">Cytoplasm</location>
    </subcellularLocation>
</comment>
<dbReference type="Pfam" id="PF14655">
    <property type="entry name" value="RAB3GAP2_N"/>
    <property type="match status" value="1"/>
</dbReference>
<keyword evidence="3" id="KW-0343">GTPase activation</keyword>
<dbReference type="STRING" id="46835.A0A504YV99"/>
<feature type="domain" description="Rab3GAP regulatory subunit C-terminal" evidence="7">
    <location>
        <begin position="678"/>
        <end position="861"/>
    </location>
</feature>
<accession>A0A504YV99</accession>
<dbReference type="PANTHER" id="PTHR12472:SF0">
    <property type="entry name" value="RAB3 GTPASE-ACTIVATING PROTEIN NON-CATALYTIC SUBUNIT"/>
    <property type="match status" value="1"/>
</dbReference>
<dbReference type="InterPro" id="IPR029257">
    <property type="entry name" value="RAB3GAP2_C"/>
</dbReference>
<evidence type="ECO:0008006" key="10">
    <source>
        <dbReference type="Google" id="ProtNLM"/>
    </source>
</evidence>
<evidence type="ECO:0000256" key="2">
    <source>
        <dbReference type="ARBA" id="ARBA00008153"/>
    </source>
</evidence>
<feature type="domain" description="Rab3-GAP regulatory subunit N-terminal" evidence="6">
    <location>
        <begin position="54"/>
        <end position="174"/>
    </location>
</feature>
<dbReference type="GO" id="GO:0005096">
    <property type="term" value="F:GTPase activator activity"/>
    <property type="evidence" value="ECO:0007669"/>
    <property type="project" value="UniProtKB-KW"/>
</dbReference>
<evidence type="ECO:0000259" key="6">
    <source>
        <dbReference type="Pfam" id="PF14655"/>
    </source>
</evidence>
<organism evidence="8 9">
    <name type="scientific">Fasciola gigantica</name>
    <name type="common">Giant liver fluke</name>
    <dbReference type="NCBI Taxonomy" id="46835"/>
    <lineage>
        <taxon>Eukaryota</taxon>
        <taxon>Metazoa</taxon>
        <taxon>Spiralia</taxon>
        <taxon>Lophotrochozoa</taxon>
        <taxon>Platyhelminthes</taxon>
        <taxon>Trematoda</taxon>
        <taxon>Digenea</taxon>
        <taxon>Plagiorchiida</taxon>
        <taxon>Echinostomata</taxon>
        <taxon>Echinostomatoidea</taxon>
        <taxon>Fasciolidae</taxon>
        <taxon>Fasciola</taxon>
    </lineage>
</organism>
<keyword evidence="9" id="KW-1185">Reference proteome</keyword>
<dbReference type="InterPro" id="IPR026059">
    <property type="entry name" value="Rab3GAP2"/>
</dbReference>
<dbReference type="AlphaFoldDB" id="A0A504YV99"/>
<comment type="caution">
    <text evidence="8">The sequence shown here is derived from an EMBL/GenBank/DDBJ whole genome shotgun (WGS) entry which is preliminary data.</text>
</comment>
<evidence type="ECO:0000313" key="9">
    <source>
        <dbReference type="Proteomes" id="UP000316759"/>
    </source>
</evidence>
<gene>
    <name evidence="8" type="ORF">FGIG_07860</name>
</gene>
<dbReference type="OrthoDB" id="2019917at2759"/>
<dbReference type="GO" id="GO:0005737">
    <property type="term" value="C:cytoplasm"/>
    <property type="evidence" value="ECO:0007669"/>
    <property type="project" value="UniProtKB-SubCell"/>
</dbReference>
<evidence type="ECO:0000259" key="7">
    <source>
        <dbReference type="Pfam" id="PF14656"/>
    </source>
</evidence>
<protein>
    <recommendedName>
        <fullName evidence="10">Rab3 GTPase-activating protein non-catalytic subunit</fullName>
    </recommendedName>
</protein>
<evidence type="ECO:0000256" key="4">
    <source>
        <dbReference type="ARBA" id="ARBA00022490"/>
    </source>
</evidence>
<evidence type="ECO:0000313" key="8">
    <source>
        <dbReference type="EMBL" id="TPP65374.1"/>
    </source>
</evidence>
<keyword evidence="4" id="KW-0963">Cytoplasm</keyword>
<comment type="similarity">
    <text evidence="2">Belongs to the Rab3-GAP regulatory subunit family.</text>
</comment>
<feature type="region of interest" description="Disordered" evidence="5">
    <location>
        <begin position="1090"/>
        <end position="1110"/>
    </location>
</feature>
<dbReference type="Proteomes" id="UP000316759">
    <property type="component" value="Unassembled WGS sequence"/>
</dbReference>
<name>A0A504YV99_FASGI</name>